<feature type="compositionally biased region" description="Polar residues" evidence="1">
    <location>
        <begin position="9"/>
        <end position="24"/>
    </location>
</feature>
<evidence type="ECO:0000313" key="2">
    <source>
        <dbReference type="EMBL" id="MDU8993420.1"/>
    </source>
</evidence>
<dbReference type="EMBL" id="JARAKF010000001">
    <property type="protein sequence ID" value="MDU8993420.1"/>
    <property type="molecule type" value="Genomic_DNA"/>
</dbReference>
<reference evidence="2 3" key="1">
    <citation type="submission" date="2023-02" db="EMBL/GenBank/DDBJ databases">
        <authorList>
            <person name="Maleckis M."/>
        </authorList>
    </citation>
    <scope>NUCLEOTIDE SEQUENCE [LARGE SCALE GENOMIC DNA]</scope>
    <source>
        <strain evidence="2 3">P8-A2</strain>
    </source>
</reference>
<dbReference type="RefSeq" id="WP_143609588.1">
    <property type="nucleotide sequence ID" value="NZ_CP107955.1"/>
</dbReference>
<protein>
    <submittedName>
        <fullName evidence="2">Plasmid mobilization relaxosome protein MobC</fullName>
    </submittedName>
</protein>
<keyword evidence="3" id="KW-1185">Reference proteome</keyword>
<sequence length="189" mass="20387">MREQHHESPTAQQEVPTTTATVGASCSDGPSKGRSIALASAPGVAEGPPRQGARDQETSAEGSRVQERKRPARRRSRQDKQRGKRQTFRASETEAAEIDAAAEAKGISKARFIAQAVHAELHGRPRLDQDDAFDRLDAARVQLARAGNNLNQIAKILNSGGDAIHLQRTLDDVRRAATAVKATAQRLVS</sequence>
<evidence type="ECO:0000313" key="3">
    <source>
        <dbReference type="Proteomes" id="UP001257627"/>
    </source>
</evidence>
<dbReference type="Pfam" id="PF21983">
    <property type="entry name" value="NikA-like"/>
    <property type="match status" value="1"/>
</dbReference>
<name>A0ABU3UHN1_9ACTN</name>
<feature type="compositionally biased region" description="Basic residues" evidence="1">
    <location>
        <begin position="70"/>
        <end position="87"/>
    </location>
</feature>
<accession>A0ABU3UHN1</accession>
<organism evidence="2 3">
    <name type="scientific">Streptomyces mirabilis</name>
    <dbReference type="NCBI Taxonomy" id="68239"/>
    <lineage>
        <taxon>Bacteria</taxon>
        <taxon>Bacillati</taxon>
        <taxon>Actinomycetota</taxon>
        <taxon>Actinomycetes</taxon>
        <taxon>Kitasatosporales</taxon>
        <taxon>Streptomycetaceae</taxon>
        <taxon>Streptomyces</taxon>
    </lineage>
</organism>
<gene>
    <name evidence="2" type="primary">mobC</name>
    <name evidence="2" type="ORF">PU648_13880</name>
</gene>
<dbReference type="InterPro" id="IPR053842">
    <property type="entry name" value="NikA-like"/>
</dbReference>
<proteinExistence type="predicted"/>
<evidence type="ECO:0000256" key="1">
    <source>
        <dbReference type="SAM" id="MobiDB-lite"/>
    </source>
</evidence>
<comment type="caution">
    <text evidence="2">The sequence shown here is derived from an EMBL/GenBank/DDBJ whole genome shotgun (WGS) entry which is preliminary data.</text>
</comment>
<dbReference type="Proteomes" id="UP001257627">
    <property type="component" value="Unassembled WGS sequence"/>
</dbReference>
<feature type="region of interest" description="Disordered" evidence="1">
    <location>
        <begin position="1"/>
        <end position="95"/>
    </location>
</feature>
<dbReference type="PROSITE" id="PS51257">
    <property type="entry name" value="PROKAR_LIPOPROTEIN"/>
    <property type="match status" value="1"/>
</dbReference>